<keyword evidence="13" id="KW-1185">Reference proteome</keyword>
<accession>A2SFF7</accession>
<feature type="chain" id="PRO_5002646128" evidence="7">
    <location>
        <begin position="22"/>
        <end position="393"/>
    </location>
</feature>
<evidence type="ECO:0000256" key="3">
    <source>
        <dbReference type="ARBA" id="ARBA00022448"/>
    </source>
</evidence>
<feature type="domain" description="Multidrug resistance protein MdtA-like beta-barrel" evidence="10">
    <location>
        <begin position="216"/>
        <end position="297"/>
    </location>
</feature>
<dbReference type="GO" id="GO:1990281">
    <property type="term" value="C:efflux pump complex"/>
    <property type="evidence" value="ECO:0007669"/>
    <property type="project" value="TreeGrafter"/>
</dbReference>
<keyword evidence="6" id="KW-0472">Membrane</keyword>
<dbReference type="PANTHER" id="PTHR30469:SF36">
    <property type="entry name" value="BLL3903 PROTEIN"/>
    <property type="match status" value="1"/>
</dbReference>
<organism evidence="12 13">
    <name type="scientific">Methylibium petroleiphilum (strain ATCC BAA-1232 / LMG 22953 / PM1)</name>
    <dbReference type="NCBI Taxonomy" id="420662"/>
    <lineage>
        <taxon>Bacteria</taxon>
        <taxon>Pseudomonadati</taxon>
        <taxon>Pseudomonadota</taxon>
        <taxon>Betaproteobacteria</taxon>
        <taxon>Burkholderiales</taxon>
        <taxon>Sphaerotilaceae</taxon>
        <taxon>Methylibium</taxon>
    </lineage>
</organism>
<evidence type="ECO:0000256" key="7">
    <source>
        <dbReference type="SAM" id="SignalP"/>
    </source>
</evidence>
<gene>
    <name evidence="12" type="ordered locus">Mpe_A1334</name>
</gene>
<feature type="domain" description="Multidrug resistance protein MdtA-like alpha-helical hairpin" evidence="8">
    <location>
        <begin position="112"/>
        <end position="180"/>
    </location>
</feature>
<feature type="signal peptide" evidence="7">
    <location>
        <begin position="1"/>
        <end position="21"/>
    </location>
</feature>
<keyword evidence="4" id="KW-1003">Cell membrane</keyword>
<reference evidence="12 13" key="1">
    <citation type="journal article" date="2007" name="J. Bacteriol.">
        <title>Whole-genome analysis of the methyl tert-butyl ether-degrading beta-proteobacterium Methylibium petroleiphilum PM1.</title>
        <authorList>
            <person name="Kane S.R."/>
            <person name="Chakicherla A.Y."/>
            <person name="Chain P.S.G."/>
            <person name="Schmidt R."/>
            <person name="Shin M.W."/>
            <person name="Legler T.C."/>
            <person name="Scow K.M."/>
            <person name="Larimer F.W."/>
            <person name="Lucas S.M."/>
            <person name="Richardson P.M."/>
            <person name="Hristova K.R."/>
        </authorList>
    </citation>
    <scope>NUCLEOTIDE SEQUENCE [LARGE SCALE GENOMIC DNA]</scope>
    <source>
        <strain evidence="13">ATCC BAA-1232 / LMG 22953 / PM1</strain>
    </source>
</reference>
<dbReference type="InterPro" id="IPR058625">
    <property type="entry name" value="MdtA-like_BSH"/>
</dbReference>
<evidence type="ECO:0000259" key="9">
    <source>
        <dbReference type="Pfam" id="PF25917"/>
    </source>
</evidence>
<evidence type="ECO:0000256" key="5">
    <source>
        <dbReference type="ARBA" id="ARBA00022519"/>
    </source>
</evidence>
<evidence type="ECO:0000259" key="11">
    <source>
        <dbReference type="Pfam" id="PF25967"/>
    </source>
</evidence>
<dbReference type="GO" id="GO:0015562">
    <property type="term" value="F:efflux transmembrane transporter activity"/>
    <property type="evidence" value="ECO:0007669"/>
    <property type="project" value="TreeGrafter"/>
</dbReference>
<evidence type="ECO:0000256" key="4">
    <source>
        <dbReference type="ARBA" id="ARBA00022475"/>
    </source>
</evidence>
<keyword evidence="7" id="KW-0732">Signal</keyword>
<dbReference type="Gene3D" id="2.40.420.20">
    <property type="match status" value="1"/>
</dbReference>
<dbReference type="Gene3D" id="1.10.287.470">
    <property type="entry name" value="Helix hairpin bin"/>
    <property type="match status" value="1"/>
</dbReference>
<dbReference type="InterPro" id="IPR058624">
    <property type="entry name" value="MdtA-like_HH"/>
</dbReference>
<evidence type="ECO:0000259" key="10">
    <source>
        <dbReference type="Pfam" id="PF25944"/>
    </source>
</evidence>
<name>A2SFF7_METPP</name>
<comment type="subcellular location">
    <subcellularLocation>
        <location evidence="1">Cell membrane</location>
    </subcellularLocation>
</comment>
<proteinExistence type="inferred from homology"/>
<dbReference type="STRING" id="420662.Mpe_A1334"/>
<dbReference type="NCBIfam" id="TIGR01730">
    <property type="entry name" value="RND_mfp"/>
    <property type="match status" value="1"/>
</dbReference>
<dbReference type="Pfam" id="PF25967">
    <property type="entry name" value="RND-MFP_C"/>
    <property type="match status" value="1"/>
</dbReference>
<dbReference type="Proteomes" id="UP000000366">
    <property type="component" value="Chromosome"/>
</dbReference>
<dbReference type="AlphaFoldDB" id="A2SFF7"/>
<evidence type="ECO:0000313" key="12">
    <source>
        <dbReference type="EMBL" id="ABM94296.1"/>
    </source>
</evidence>
<dbReference type="InterPro" id="IPR058626">
    <property type="entry name" value="MdtA-like_b-barrel"/>
</dbReference>
<evidence type="ECO:0000256" key="6">
    <source>
        <dbReference type="ARBA" id="ARBA00023136"/>
    </source>
</evidence>
<dbReference type="InterPro" id="IPR006143">
    <property type="entry name" value="RND_pump_MFP"/>
</dbReference>
<evidence type="ECO:0000313" key="13">
    <source>
        <dbReference type="Proteomes" id="UP000000366"/>
    </source>
</evidence>
<sequence length="393" mass="40343">MKRTTLLGGAVVLVAAGAALAWTLAQRPPAGAPRAAAATAGTAVTVTTVPARREDFALELGATGTVSALNRVEIHPQISAAIERVHIREGQTVRAGELLFTLDSRAAEVRVAQAQAQLQRDLATLADAERQLARSRDLLRQDFVSQSAVDTNLSQVEAQQAVVVADRAAIQAARVDLGYARIVAPSAGRVGAIAVYAGSYVTPASPALVTITQLDPIAVSFPVPQRHIGALLDSLKSGTGRVTARLPGAQAPLTGTLQFVDSAVDANSGTVQVKAQFANPQQQLWPGAYADVKLAVGSLPGAILVPQAAIIQGAKAKSVYVVGADDKAQLREVEVIASAGDVAAVSGVQAGERVIVDGKQNLRPGAAVVEQAPAAAAASRPARRVAAASEPRP</sequence>
<evidence type="ECO:0000256" key="2">
    <source>
        <dbReference type="ARBA" id="ARBA00009477"/>
    </source>
</evidence>
<feature type="domain" description="Multidrug resistance protein MdtA-like barrel-sandwich hybrid" evidence="9">
    <location>
        <begin position="70"/>
        <end position="210"/>
    </location>
</feature>
<dbReference type="PANTHER" id="PTHR30469">
    <property type="entry name" value="MULTIDRUG RESISTANCE PROTEIN MDTA"/>
    <property type="match status" value="1"/>
</dbReference>
<evidence type="ECO:0000256" key="1">
    <source>
        <dbReference type="ARBA" id="ARBA00004236"/>
    </source>
</evidence>
<feature type="domain" description="Multidrug resistance protein MdtA-like C-terminal permuted SH3" evidence="11">
    <location>
        <begin position="302"/>
        <end position="360"/>
    </location>
</feature>
<dbReference type="RefSeq" id="WP_011828933.1">
    <property type="nucleotide sequence ID" value="NC_008825.1"/>
</dbReference>
<dbReference type="eggNOG" id="COG0845">
    <property type="taxonomic scope" value="Bacteria"/>
</dbReference>
<dbReference type="HOGENOM" id="CLU_018816_2_0_4"/>
<dbReference type="SUPFAM" id="SSF111369">
    <property type="entry name" value="HlyD-like secretion proteins"/>
    <property type="match status" value="1"/>
</dbReference>
<comment type="similarity">
    <text evidence="2">Belongs to the membrane fusion protein (MFP) (TC 8.A.1) family.</text>
</comment>
<dbReference type="EMBL" id="CP000555">
    <property type="protein sequence ID" value="ABM94296.1"/>
    <property type="molecule type" value="Genomic_DNA"/>
</dbReference>
<dbReference type="Pfam" id="PF25876">
    <property type="entry name" value="HH_MFP_RND"/>
    <property type="match status" value="1"/>
</dbReference>
<dbReference type="Pfam" id="PF25944">
    <property type="entry name" value="Beta-barrel_RND"/>
    <property type="match status" value="1"/>
</dbReference>
<dbReference type="Gene3D" id="2.40.30.170">
    <property type="match status" value="1"/>
</dbReference>
<dbReference type="InterPro" id="IPR058627">
    <property type="entry name" value="MdtA-like_C"/>
</dbReference>
<evidence type="ECO:0000259" key="8">
    <source>
        <dbReference type="Pfam" id="PF25876"/>
    </source>
</evidence>
<keyword evidence="3" id="KW-0813">Transport</keyword>
<protein>
    <submittedName>
        <fullName evidence="12">Putative RND efflux membrane fusion protein</fullName>
    </submittedName>
</protein>
<keyword evidence="5" id="KW-0997">Cell inner membrane</keyword>
<dbReference type="KEGG" id="mpt:Mpe_A1334"/>
<dbReference type="Gene3D" id="2.40.50.100">
    <property type="match status" value="1"/>
</dbReference>
<dbReference type="Pfam" id="PF25917">
    <property type="entry name" value="BSH_RND"/>
    <property type="match status" value="1"/>
</dbReference>